<protein>
    <submittedName>
        <fullName evidence="1">Mitochondrial dynamin GTPase Msp1</fullName>
    </submittedName>
</protein>
<evidence type="ECO:0000313" key="2">
    <source>
        <dbReference type="Proteomes" id="UP001150603"/>
    </source>
</evidence>
<reference evidence="1" key="1">
    <citation type="submission" date="2022-07" db="EMBL/GenBank/DDBJ databases">
        <title>Phylogenomic reconstructions and comparative analyses of Kickxellomycotina fungi.</title>
        <authorList>
            <person name="Reynolds N.K."/>
            <person name="Stajich J.E."/>
            <person name="Barry K."/>
            <person name="Grigoriev I.V."/>
            <person name="Crous P."/>
            <person name="Smith M.E."/>
        </authorList>
    </citation>
    <scope>NUCLEOTIDE SEQUENCE</scope>
    <source>
        <strain evidence="1">NRRL 5244</strain>
    </source>
</reference>
<organism evidence="1 2">
    <name type="scientific">Linderina macrospora</name>
    <dbReference type="NCBI Taxonomy" id="4868"/>
    <lineage>
        <taxon>Eukaryota</taxon>
        <taxon>Fungi</taxon>
        <taxon>Fungi incertae sedis</taxon>
        <taxon>Zoopagomycota</taxon>
        <taxon>Kickxellomycotina</taxon>
        <taxon>Kickxellomycetes</taxon>
        <taxon>Kickxellales</taxon>
        <taxon>Kickxellaceae</taxon>
        <taxon>Linderina</taxon>
    </lineage>
</organism>
<dbReference type="EMBL" id="JANBPW010002180">
    <property type="protein sequence ID" value="KAJ1941717.1"/>
    <property type="molecule type" value="Genomic_DNA"/>
</dbReference>
<gene>
    <name evidence="1" type="primary">msp1_1</name>
    <name evidence="1" type="ORF">FBU59_003421</name>
</gene>
<dbReference type="Proteomes" id="UP001150603">
    <property type="component" value="Unassembled WGS sequence"/>
</dbReference>
<sequence length="387" mass="43538">KTPRLTKSDSSSTDSDSKNGRSTPAANEWNAEDDAFWDHRLSRASAQLTKSGVGRWTTQMVVNLLMDSVASMVDGEPFSHHPETRNAVLNFSHEILRSKYHSTVDQVENTIKPFKYEVEVEPHEWKKAQRRSSSLLDNEIRLCRQSLAEIRSSTPKKQLQQAIQFVRSAEKSGIDPVSVQIEIARRNAEHNSADRTDSPSEPLSAASADVAAVPDAGADAAAPADDLGFAQFSPRLVRRAQQALMLQDRLAILHLRKKALNSSACASMDNKRFCPEVFLDVVAEKLAYNAVLFINFELLHDFFFQFPRELDSNLYYGKTLEQTRSFASQNPKIGRQLALLERRAKLELVMARLHDLVRQQTAAEEQATPLRSVRRGGRAGFRPFDEF</sequence>
<proteinExistence type="predicted"/>
<name>A0ACC1J8P2_9FUNG</name>
<feature type="non-terminal residue" evidence="1">
    <location>
        <position position="1"/>
    </location>
</feature>
<keyword evidence="2" id="KW-1185">Reference proteome</keyword>
<comment type="caution">
    <text evidence="1">The sequence shown here is derived from an EMBL/GenBank/DDBJ whole genome shotgun (WGS) entry which is preliminary data.</text>
</comment>
<evidence type="ECO:0000313" key="1">
    <source>
        <dbReference type="EMBL" id="KAJ1941717.1"/>
    </source>
</evidence>
<accession>A0ACC1J8P2</accession>